<dbReference type="EMBL" id="BOOY01000002">
    <property type="protein sequence ID" value="GIJ00978.1"/>
    <property type="molecule type" value="Genomic_DNA"/>
</dbReference>
<evidence type="ECO:0000313" key="3">
    <source>
        <dbReference type="Proteomes" id="UP000652013"/>
    </source>
</evidence>
<name>A0A8J3Y3G4_9ACTN</name>
<dbReference type="Proteomes" id="UP000652013">
    <property type="component" value="Unassembled WGS sequence"/>
</dbReference>
<organism evidence="2 3">
    <name type="scientific">Spirilliplanes yamanashiensis</name>
    <dbReference type="NCBI Taxonomy" id="42233"/>
    <lineage>
        <taxon>Bacteria</taxon>
        <taxon>Bacillati</taxon>
        <taxon>Actinomycetota</taxon>
        <taxon>Actinomycetes</taxon>
        <taxon>Micromonosporales</taxon>
        <taxon>Micromonosporaceae</taxon>
        <taxon>Spirilliplanes</taxon>
    </lineage>
</organism>
<feature type="signal peptide" evidence="1">
    <location>
        <begin position="1"/>
        <end position="28"/>
    </location>
</feature>
<proteinExistence type="predicted"/>
<evidence type="ECO:0000313" key="2">
    <source>
        <dbReference type="EMBL" id="GIJ00978.1"/>
    </source>
</evidence>
<reference evidence="2" key="1">
    <citation type="submission" date="2021-01" db="EMBL/GenBank/DDBJ databases">
        <title>Whole genome shotgun sequence of Spirilliplanes yamanashiensis NBRC 15828.</title>
        <authorList>
            <person name="Komaki H."/>
            <person name="Tamura T."/>
        </authorList>
    </citation>
    <scope>NUCLEOTIDE SEQUENCE</scope>
    <source>
        <strain evidence="2">NBRC 15828</strain>
    </source>
</reference>
<dbReference type="RefSeq" id="WP_203936317.1">
    <property type="nucleotide sequence ID" value="NZ_BAAAGJ010000005.1"/>
</dbReference>
<feature type="chain" id="PRO_5038480715" description="Ribosomally synthesized peptide with SipW-like signal peptide" evidence="1">
    <location>
        <begin position="29"/>
        <end position="160"/>
    </location>
</feature>
<sequence>MRKMTKRSTAIVATSVLAVGGLAGAAWATGWGVTGVGSASATTAEIKPMRADITVAGNLYPGKSANAVALVDNPNEFPVTLTGMTPTNISVRKGNTDNDACKATLNASSIVVTLPNTAPTIAKDTENQSITVPFSVAQNLSSTCANSTFTLSFNFTGESA</sequence>
<keyword evidence="1" id="KW-0732">Signal</keyword>
<keyword evidence="3" id="KW-1185">Reference proteome</keyword>
<accession>A0A8J3Y3G4</accession>
<gene>
    <name evidence="2" type="ORF">Sya03_03300</name>
</gene>
<protein>
    <recommendedName>
        <fullName evidence="4">Ribosomally synthesized peptide with SipW-like signal peptide</fullName>
    </recommendedName>
</protein>
<dbReference type="AlphaFoldDB" id="A0A8J3Y3G4"/>
<evidence type="ECO:0000256" key="1">
    <source>
        <dbReference type="SAM" id="SignalP"/>
    </source>
</evidence>
<comment type="caution">
    <text evidence="2">The sequence shown here is derived from an EMBL/GenBank/DDBJ whole genome shotgun (WGS) entry which is preliminary data.</text>
</comment>
<evidence type="ECO:0008006" key="4">
    <source>
        <dbReference type="Google" id="ProtNLM"/>
    </source>
</evidence>